<comment type="caution">
    <text evidence="1">The sequence shown here is derived from an EMBL/GenBank/DDBJ whole genome shotgun (WGS) entry which is preliminary data.</text>
</comment>
<proteinExistence type="predicted"/>
<dbReference type="EMBL" id="SJPX01000001">
    <property type="protein sequence ID" value="TWU58387.1"/>
    <property type="molecule type" value="Genomic_DNA"/>
</dbReference>
<accession>A0A5C6FCM5</accession>
<name>A0A5C6FCM5_9BACT</name>
<evidence type="ECO:0000313" key="2">
    <source>
        <dbReference type="Proteomes" id="UP000317977"/>
    </source>
</evidence>
<protein>
    <submittedName>
        <fullName evidence="1">Uncharacterized protein</fullName>
    </submittedName>
</protein>
<reference evidence="1 2" key="1">
    <citation type="submission" date="2019-02" db="EMBL/GenBank/DDBJ databases">
        <title>Deep-cultivation of Planctomycetes and their phenomic and genomic characterization uncovers novel biology.</title>
        <authorList>
            <person name="Wiegand S."/>
            <person name="Jogler M."/>
            <person name="Boedeker C."/>
            <person name="Pinto D."/>
            <person name="Vollmers J."/>
            <person name="Rivas-Marin E."/>
            <person name="Kohn T."/>
            <person name="Peeters S.H."/>
            <person name="Heuer A."/>
            <person name="Rast P."/>
            <person name="Oberbeckmann S."/>
            <person name="Bunk B."/>
            <person name="Jeske O."/>
            <person name="Meyerdierks A."/>
            <person name="Storesund J.E."/>
            <person name="Kallscheuer N."/>
            <person name="Luecker S."/>
            <person name="Lage O.M."/>
            <person name="Pohl T."/>
            <person name="Merkel B.J."/>
            <person name="Hornburger P."/>
            <person name="Mueller R.-W."/>
            <person name="Bruemmer F."/>
            <person name="Labrenz M."/>
            <person name="Spormann A.M."/>
            <person name="Op Den Camp H."/>
            <person name="Overmann J."/>
            <person name="Amann R."/>
            <person name="Jetten M.S.M."/>
            <person name="Mascher T."/>
            <person name="Medema M.H."/>
            <person name="Devos D.P."/>
            <person name="Kaster A.-K."/>
            <person name="Ovreas L."/>
            <person name="Rohde M."/>
            <person name="Galperin M.Y."/>
            <person name="Jogler C."/>
        </authorList>
    </citation>
    <scope>NUCLEOTIDE SEQUENCE [LARGE SCALE GENOMIC DNA]</scope>
    <source>
        <strain evidence="1 2">Poly59</strain>
    </source>
</reference>
<dbReference type="Proteomes" id="UP000317977">
    <property type="component" value="Unassembled WGS sequence"/>
</dbReference>
<sequence>MFIALGTNTDWLGPFCTSNDSHSADHVHVSKKMTLCDKRSRIRQFGKVLYDALDLKLGSLFLGNAIAPIMVP</sequence>
<keyword evidence="2" id="KW-1185">Reference proteome</keyword>
<dbReference type="AlphaFoldDB" id="A0A5C6FCM5"/>
<organism evidence="1 2">
    <name type="scientific">Rubripirellula reticaptiva</name>
    <dbReference type="NCBI Taxonomy" id="2528013"/>
    <lineage>
        <taxon>Bacteria</taxon>
        <taxon>Pseudomonadati</taxon>
        <taxon>Planctomycetota</taxon>
        <taxon>Planctomycetia</taxon>
        <taxon>Pirellulales</taxon>
        <taxon>Pirellulaceae</taxon>
        <taxon>Rubripirellula</taxon>
    </lineage>
</organism>
<gene>
    <name evidence="1" type="ORF">Poly59_12980</name>
</gene>
<evidence type="ECO:0000313" key="1">
    <source>
        <dbReference type="EMBL" id="TWU58387.1"/>
    </source>
</evidence>